<protein>
    <submittedName>
        <fullName evidence="1">(rape) hypothetical protein</fullName>
    </submittedName>
</protein>
<dbReference type="Proteomes" id="UP001295469">
    <property type="component" value="Chromosome A10"/>
</dbReference>
<name>A0A817B5X1_BRANA</name>
<reference evidence="1" key="1">
    <citation type="submission" date="2021-01" db="EMBL/GenBank/DDBJ databases">
        <authorList>
            <consortium name="Genoscope - CEA"/>
            <person name="William W."/>
        </authorList>
    </citation>
    <scope>NUCLEOTIDE SEQUENCE</scope>
</reference>
<dbReference type="EMBL" id="HG994364">
    <property type="protein sequence ID" value="CAF2330175.1"/>
    <property type="molecule type" value="Genomic_DNA"/>
</dbReference>
<evidence type="ECO:0000313" key="1">
    <source>
        <dbReference type="EMBL" id="CAF2330175.1"/>
    </source>
</evidence>
<gene>
    <name evidence="1" type="ORF">DARMORV10_A10P13990.1</name>
</gene>
<dbReference type="AlphaFoldDB" id="A0A817B5X1"/>
<sequence>MKNTCNLIDSKLEEHHYLCGSKHCPGCGRMIQAATKPGTAEASKARENRLVSGTCEGVHDGIIRSSSSTSYHMIHDHNQHHQTGERREFHIPSSSSYHESIFNITSTVPFQQQQLRGRSSGSGLEDLIMGCTSTCTEEENSEANPQQNADWLTFPPSWYDQSY</sequence>
<proteinExistence type="predicted"/>
<organism evidence="1">
    <name type="scientific">Brassica napus</name>
    <name type="common">Rape</name>
    <dbReference type="NCBI Taxonomy" id="3708"/>
    <lineage>
        <taxon>Eukaryota</taxon>
        <taxon>Viridiplantae</taxon>
        <taxon>Streptophyta</taxon>
        <taxon>Embryophyta</taxon>
        <taxon>Tracheophyta</taxon>
        <taxon>Spermatophyta</taxon>
        <taxon>Magnoliopsida</taxon>
        <taxon>eudicotyledons</taxon>
        <taxon>Gunneridae</taxon>
        <taxon>Pentapetalae</taxon>
        <taxon>rosids</taxon>
        <taxon>malvids</taxon>
        <taxon>Brassicales</taxon>
        <taxon>Brassicaceae</taxon>
        <taxon>Brassiceae</taxon>
        <taxon>Brassica</taxon>
    </lineage>
</organism>
<accession>A0A817B5X1</accession>